<accession>A0A3Q2TM29</accession>
<name>A0A3Q2TM29_FUNHE</name>
<protein>
    <submittedName>
        <fullName evidence="1">Uncharacterized protein</fullName>
    </submittedName>
</protein>
<organism evidence="1 2">
    <name type="scientific">Fundulus heteroclitus</name>
    <name type="common">Killifish</name>
    <name type="synonym">Mummichog</name>
    <dbReference type="NCBI Taxonomy" id="8078"/>
    <lineage>
        <taxon>Eukaryota</taxon>
        <taxon>Metazoa</taxon>
        <taxon>Chordata</taxon>
        <taxon>Craniata</taxon>
        <taxon>Vertebrata</taxon>
        <taxon>Euteleostomi</taxon>
        <taxon>Actinopterygii</taxon>
        <taxon>Neopterygii</taxon>
        <taxon>Teleostei</taxon>
        <taxon>Neoteleostei</taxon>
        <taxon>Acanthomorphata</taxon>
        <taxon>Ovalentaria</taxon>
        <taxon>Atherinomorphae</taxon>
        <taxon>Cyprinodontiformes</taxon>
        <taxon>Fundulidae</taxon>
        <taxon>Fundulus</taxon>
    </lineage>
</organism>
<keyword evidence="2" id="KW-1185">Reference proteome</keyword>
<reference evidence="1" key="1">
    <citation type="submission" date="2025-08" db="UniProtKB">
        <authorList>
            <consortium name="Ensembl"/>
        </authorList>
    </citation>
    <scope>IDENTIFICATION</scope>
</reference>
<dbReference type="Proteomes" id="UP000265000">
    <property type="component" value="Unplaced"/>
</dbReference>
<evidence type="ECO:0000313" key="1">
    <source>
        <dbReference type="Ensembl" id="ENSFHEP00000017495.1"/>
    </source>
</evidence>
<dbReference type="GeneTree" id="ENSGT00980000198818"/>
<evidence type="ECO:0000313" key="2">
    <source>
        <dbReference type="Proteomes" id="UP000265000"/>
    </source>
</evidence>
<dbReference type="AlphaFoldDB" id="A0A3Q2TM29"/>
<proteinExistence type="predicted"/>
<sequence>MNCGYTGIILLDKKEEMMRYVYCPMFLFVQYVADADFIISVCQAEFSEKGSNKEQSEVDLMNHFQDFLQELEQGSGESSLSSENGSSLSPSAFLQWITGQAHIPVLQEERKNFQVNVQFLHQFQHMQSYDDFKCVLLEAFHMGQEFTRV</sequence>
<reference evidence="1" key="2">
    <citation type="submission" date="2025-09" db="UniProtKB">
        <authorList>
            <consortium name="Ensembl"/>
        </authorList>
    </citation>
    <scope>IDENTIFICATION</scope>
</reference>
<dbReference type="Ensembl" id="ENSFHET00000026264.1">
    <property type="protein sequence ID" value="ENSFHEP00000017495.1"/>
    <property type="gene ID" value="ENSFHEG00000019223.1"/>
</dbReference>